<dbReference type="RefSeq" id="WP_054066347.1">
    <property type="nucleotide sequence ID" value="NZ_CP020121.1"/>
</dbReference>
<evidence type="ECO:0000313" key="3">
    <source>
        <dbReference type="Proteomes" id="UP000242792"/>
    </source>
</evidence>
<protein>
    <recommendedName>
        <fullName evidence="4">Helix-turn-helix domain-containing protein</fullName>
    </recommendedName>
</protein>
<dbReference type="KEGG" id="cke:B5M06_13130"/>
<feature type="region of interest" description="Disordered" evidence="1">
    <location>
        <begin position="75"/>
        <end position="102"/>
    </location>
</feature>
<organism evidence="2 3">
    <name type="scientific">Comamonas kerstersii</name>
    <dbReference type="NCBI Taxonomy" id="225992"/>
    <lineage>
        <taxon>Bacteria</taxon>
        <taxon>Pseudomonadati</taxon>
        <taxon>Pseudomonadota</taxon>
        <taxon>Betaproteobacteria</taxon>
        <taxon>Burkholderiales</taxon>
        <taxon>Comamonadaceae</taxon>
        <taxon>Comamonas</taxon>
    </lineage>
</organism>
<evidence type="ECO:0000313" key="2">
    <source>
        <dbReference type="EMBL" id="AQZ99052.1"/>
    </source>
</evidence>
<dbReference type="GeneID" id="83040262"/>
<proteinExistence type="predicted"/>
<sequence>MSGIKMGQANRLLIQYLAENGPRTMEALLLRFQGHTACDMSLRLRKLASNWWVERGKSPTGETVWQLHPDARTKLPDLGITTSKRGRPRDVVRPPSADAAQPRRVNLMSAPVWTPPVSAPARPGAMDFMACPSRGF</sequence>
<dbReference type="Proteomes" id="UP000242792">
    <property type="component" value="Chromosome"/>
</dbReference>
<evidence type="ECO:0000256" key="1">
    <source>
        <dbReference type="SAM" id="MobiDB-lite"/>
    </source>
</evidence>
<accession>A0A1V0BGQ7</accession>
<dbReference type="OrthoDB" id="9983703at2"/>
<dbReference type="AlphaFoldDB" id="A0A1V0BGQ7"/>
<reference evidence="2 3" key="1">
    <citation type="submission" date="2017-03" db="EMBL/GenBank/DDBJ databases">
        <title>Rapid Whole Genome Sequencing of Comamonas kerstersii Causing Continuous ambulatory Peritoneal Dialysis-Associated Peritonitis.</title>
        <authorList>
            <person name="Zheng B."/>
        </authorList>
    </citation>
    <scope>NUCLEOTIDE SEQUENCE [LARGE SCALE GENOMIC DNA]</scope>
    <source>
        <strain evidence="2 3">8943</strain>
    </source>
</reference>
<name>A0A1V0BGQ7_9BURK</name>
<dbReference type="EMBL" id="CP020121">
    <property type="protein sequence ID" value="AQZ99052.1"/>
    <property type="molecule type" value="Genomic_DNA"/>
</dbReference>
<gene>
    <name evidence="2" type="ORF">B5M06_13130</name>
</gene>
<evidence type="ECO:0008006" key="4">
    <source>
        <dbReference type="Google" id="ProtNLM"/>
    </source>
</evidence>